<reference evidence="6" key="1">
    <citation type="submission" date="2013-08" db="EMBL/GenBank/DDBJ databases">
        <authorList>
            <person name="Mendez C."/>
            <person name="Richter M."/>
            <person name="Ferrer M."/>
            <person name="Sanchez J."/>
        </authorList>
    </citation>
    <scope>NUCLEOTIDE SEQUENCE</scope>
</reference>
<evidence type="ECO:0000256" key="3">
    <source>
        <dbReference type="ARBA" id="ARBA00022989"/>
    </source>
</evidence>
<keyword evidence="2 5" id="KW-0812">Transmembrane</keyword>
<evidence type="ECO:0000256" key="2">
    <source>
        <dbReference type="ARBA" id="ARBA00022692"/>
    </source>
</evidence>
<feature type="non-terminal residue" evidence="6">
    <location>
        <position position="196"/>
    </location>
</feature>
<evidence type="ECO:0000256" key="5">
    <source>
        <dbReference type="SAM" id="Phobius"/>
    </source>
</evidence>
<evidence type="ECO:0000256" key="4">
    <source>
        <dbReference type="ARBA" id="ARBA00023136"/>
    </source>
</evidence>
<dbReference type="GO" id="GO:0009977">
    <property type="term" value="F:proton motive force dependent protein transmembrane transporter activity"/>
    <property type="evidence" value="ECO:0007669"/>
    <property type="project" value="TreeGrafter"/>
</dbReference>
<protein>
    <submittedName>
        <fullName evidence="6">Sec-independent periplasmic protein translocase</fullName>
    </submittedName>
</protein>
<keyword evidence="4 5" id="KW-0472">Membrane</keyword>
<dbReference type="GO" id="GO:0065002">
    <property type="term" value="P:intracellular protein transmembrane transport"/>
    <property type="evidence" value="ECO:0007669"/>
    <property type="project" value="TreeGrafter"/>
</dbReference>
<dbReference type="GO" id="GO:0043953">
    <property type="term" value="P:protein transport by the Tat complex"/>
    <property type="evidence" value="ECO:0007669"/>
    <property type="project" value="TreeGrafter"/>
</dbReference>
<dbReference type="GO" id="GO:0033281">
    <property type="term" value="C:TAT protein transport complex"/>
    <property type="evidence" value="ECO:0007669"/>
    <property type="project" value="TreeGrafter"/>
</dbReference>
<accession>T1AZI7</accession>
<reference evidence="6" key="2">
    <citation type="journal article" date="2014" name="ISME J.">
        <title>Microbial stratification in low pH oxic and suboxic macroscopic growths along an acid mine drainage.</title>
        <authorList>
            <person name="Mendez-Garcia C."/>
            <person name="Mesa V."/>
            <person name="Sprenger R.R."/>
            <person name="Richter M."/>
            <person name="Diez M.S."/>
            <person name="Solano J."/>
            <person name="Bargiela R."/>
            <person name="Golyshina O.V."/>
            <person name="Manteca A."/>
            <person name="Ramos J.L."/>
            <person name="Gallego J.R."/>
            <person name="Llorente I."/>
            <person name="Martins Dos Santos V.A."/>
            <person name="Jensen O.N."/>
            <person name="Pelaez A.I."/>
            <person name="Sanchez J."/>
            <person name="Ferrer M."/>
        </authorList>
    </citation>
    <scope>NUCLEOTIDE SEQUENCE</scope>
</reference>
<comment type="subcellular location">
    <subcellularLocation>
        <location evidence="1">Membrane</location>
        <topology evidence="1">Multi-pass membrane protein</topology>
    </subcellularLocation>
</comment>
<dbReference type="AlphaFoldDB" id="T1AZI7"/>
<sequence>MTDLPRILSILGEVRYRLVRIGYVLVPIFAFLIAFQLVPFTFRLGPWAVPFAYPWPNLFYNVSAQAFRGMVTAMLPPGVELLNLGVGDSVLVEMEVGLLLTLIFGMPWIVHEVGAFLSPALRRNERQLIRQIGIPATVLFATGTLVGAFLLTPFTFLILLRYIDALGLAPVMSAQSFVTFVLLYSLGFGVVFELPV</sequence>
<keyword evidence="3 5" id="KW-1133">Transmembrane helix</keyword>
<feature type="transmembrane region" description="Helical" evidence="5">
    <location>
        <begin position="96"/>
        <end position="117"/>
    </location>
</feature>
<comment type="caution">
    <text evidence="6">The sequence shown here is derived from an EMBL/GenBank/DDBJ whole genome shotgun (WGS) entry which is preliminary data.</text>
</comment>
<proteinExistence type="predicted"/>
<dbReference type="PANTHER" id="PTHR30371">
    <property type="entry name" value="SEC-INDEPENDENT PROTEIN TRANSLOCASE PROTEIN TATC"/>
    <property type="match status" value="1"/>
</dbReference>
<dbReference type="EMBL" id="AUZX01010827">
    <property type="protein sequence ID" value="EQD46054.1"/>
    <property type="molecule type" value="Genomic_DNA"/>
</dbReference>
<name>T1AZI7_9ZZZZ</name>
<dbReference type="InterPro" id="IPR002033">
    <property type="entry name" value="TatC"/>
</dbReference>
<dbReference type="Pfam" id="PF00902">
    <property type="entry name" value="TatC"/>
    <property type="match status" value="1"/>
</dbReference>
<dbReference type="PRINTS" id="PR01840">
    <property type="entry name" value="TATCFAMILY"/>
</dbReference>
<organism evidence="6">
    <name type="scientific">mine drainage metagenome</name>
    <dbReference type="NCBI Taxonomy" id="410659"/>
    <lineage>
        <taxon>unclassified sequences</taxon>
        <taxon>metagenomes</taxon>
        <taxon>ecological metagenomes</taxon>
    </lineage>
</organism>
<feature type="transmembrane region" description="Helical" evidence="5">
    <location>
        <begin position="172"/>
        <end position="192"/>
    </location>
</feature>
<feature type="transmembrane region" description="Helical" evidence="5">
    <location>
        <begin position="21"/>
        <end position="42"/>
    </location>
</feature>
<dbReference type="PANTHER" id="PTHR30371:SF0">
    <property type="entry name" value="SEC-INDEPENDENT PROTEIN TRANSLOCASE PROTEIN TATC, CHLOROPLASTIC-RELATED"/>
    <property type="match status" value="1"/>
</dbReference>
<evidence type="ECO:0000256" key="1">
    <source>
        <dbReference type="ARBA" id="ARBA00004141"/>
    </source>
</evidence>
<evidence type="ECO:0000313" key="6">
    <source>
        <dbReference type="EMBL" id="EQD46054.1"/>
    </source>
</evidence>
<gene>
    <name evidence="6" type="ORF">B1A_14746</name>
</gene>
<feature type="transmembrane region" description="Helical" evidence="5">
    <location>
        <begin position="138"/>
        <end position="160"/>
    </location>
</feature>